<evidence type="ECO:0000259" key="2">
    <source>
        <dbReference type="SMART" id="SM00210"/>
    </source>
</evidence>
<sequence>MKAIEVPLRDEEHITFGTGVDGFPAFVLFRGHDVKIPYKVLLPDKLYSDFSILVTIKPDNNEGGYLFAVVDPLETLVQFGLRISPGGPKQSEISLYHTHPEDRFVSKVLAKFLVPSFAKKWTRFAFRVLDSGLGVPNVTLFFNCVEYGSIVISSVPWKEQLTFDTASTLYIGQAGGLILPPGEFVGTIQELKLTNEPSLAGVQCEDIIPVSQ</sequence>
<keyword evidence="1" id="KW-0677">Repeat</keyword>
<reference evidence="3 4" key="1">
    <citation type="journal article" date="2023" name="Nucleic Acids Res.">
        <title>The hologenome of Daphnia magna reveals possible DNA methylation and microbiome-mediated evolution of the host genome.</title>
        <authorList>
            <person name="Chaturvedi A."/>
            <person name="Li X."/>
            <person name="Dhandapani V."/>
            <person name="Marshall H."/>
            <person name="Kissane S."/>
            <person name="Cuenca-Cambronero M."/>
            <person name="Asole G."/>
            <person name="Calvet F."/>
            <person name="Ruiz-Romero M."/>
            <person name="Marangio P."/>
            <person name="Guigo R."/>
            <person name="Rago D."/>
            <person name="Mirbahai L."/>
            <person name="Eastwood N."/>
            <person name="Colbourne J.K."/>
            <person name="Zhou J."/>
            <person name="Mallon E."/>
            <person name="Orsini L."/>
        </authorList>
    </citation>
    <scope>NUCLEOTIDE SEQUENCE [LARGE SCALE GENOMIC DNA]</scope>
    <source>
        <strain evidence="3">LRV0_1</strain>
    </source>
</reference>
<dbReference type="SUPFAM" id="SSF49899">
    <property type="entry name" value="Concanavalin A-like lectins/glucanases"/>
    <property type="match status" value="1"/>
</dbReference>
<dbReference type="EMBL" id="JAOYFB010000005">
    <property type="protein sequence ID" value="KAK4016012.1"/>
    <property type="molecule type" value="Genomic_DNA"/>
</dbReference>
<name>A0ABQ9ZSV2_9CRUS</name>
<proteinExistence type="predicted"/>
<dbReference type="Gene3D" id="2.60.120.200">
    <property type="match status" value="1"/>
</dbReference>
<accession>A0ABQ9ZSV2</accession>
<dbReference type="Proteomes" id="UP001234178">
    <property type="component" value="Unassembled WGS sequence"/>
</dbReference>
<keyword evidence="4" id="KW-1185">Reference proteome</keyword>
<organism evidence="3 4">
    <name type="scientific">Daphnia magna</name>
    <dbReference type="NCBI Taxonomy" id="35525"/>
    <lineage>
        <taxon>Eukaryota</taxon>
        <taxon>Metazoa</taxon>
        <taxon>Ecdysozoa</taxon>
        <taxon>Arthropoda</taxon>
        <taxon>Crustacea</taxon>
        <taxon>Branchiopoda</taxon>
        <taxon>Diplostraca</taxon>
        <taxon>Cladocera</taxon>
        <taxon>Anomopoda</taxon>
        <taxon>Daphniidae</taxon>
        <taxon>Daphnia</taxon>
    </lineage>
</organism>
<evidence type="ECO:0000313" key="3">
    <source>
        <dbReference type="EMBL" id="KAK4016012.1"/>
    </source>
</evidence>
<evidence type="ECO:0000313" key="4">
    <source>
        <dbReference type="Proteomes" id="UP001234178"/>
    </source>
</evidence>
<comment type="caution">
    <text evidence="3">The sequence shown here is derived from an EMBL/GenBank/DDBJ whole genome shotgun (WGS) entry which is preliminary data.</text>
</comment>
<feature type="domain" description="Thrombospondin-like N-terminal" evidence="2">
    <location>
        <begin position="1"/>
        <end position="197"/>
    </location>
</feature>
<protein>
    <recommendedName>
        <fullName evidence="2">Thrombospondin-like N-terminal domain-containing protein</fullName>
    </recommendedName>
</protein>
<gene>
    <name evidence="3" type="ORF">OUZ56_030975</name>
</gene>
<dbReference type="SMART" id="SM00210">
    <property type="entry name" value="TSPN"/>
    <property type="match status" value="1"/>
</dbReference>
<dbReference type="InterPro" id="IPR048287">
    <property type="entry name" value="TSPN-like_N"/>
</dbReference>
<dbReference type="InterPro" id="IPR013320">
    <property type="entry name" value="ConA-like_dom_sf"/>
</dbReference>
<evidence type="ECO:0000256" key="1">
    <source>
        <dbReference type="ARBA" id="ARBA00022737"/>
    </source>
</evidence>